<comment type="caution">
    <text evidence="1">The sequence shown here is derived from an EMBL/GenBank/DDBJ whole genome shotgun (WGS) entry which is preliminary data.</text>
</comment>
<dbReference type="EMBL" id="FNBZ01000008">
    <property type="protein sequence ID" value="SDH33346.1"/>
    <property type="molecule type" value="Genomic_DNA"/>
</dbReference>
<keyword evidence="2" id="KW-1185">Reference proteome</keyword>
<dbReference type="Proteomes" id="UP000199468">
    <property type="component" value="Unassembled WGS sequence"/>
</dbReference>
<sequence>MSFLSANAARSLRAASIVGLVSKAMAVTLLPISLVSFDAQAFTPIGSRLGNVAPEFVEPTQYRRGFAERGVAVGPRGGVVARRGYVARGPRGAVAGRGYVARGPRGNVVAGRGAVVRPGYRPVPAPVRPWVRPAGYWWHPGLAVVSGAAIGFATAAAARAYVSSQPPAPGYCWFYTNPQRTQGFWDVCPP</sequence>
<proteinExistence type="predicted"/>
<evidence type="ECO:0008006" key="3">
    <source>
        <dbReference type="Google" id="ProtNLM"/>
    </source>
</evidence>
<evidence type="ECO:0000313" key="2">
    <source>
        <dbReference type="Proteomes" id="UP000199468"/>
    </source>
</evidence>
<accession>A0ABY0P4U0</accession>
<gene>
    <name evidence="1" type="ORF">SAMN05421844_10851</name>
</gene>
<name>A0ABY0P4U0_9HYPH</name>
<evidence type="ECO:0000313" key="1">
    <source>
        <dbReference type="EMBL" id="SDH33346.1"/>
    </source>
</evidence>
<protein>
    <recommendedName>
        <fullName evidence="3">Lectin-like protein BA14k</fullName>
    </recommendedName>
</protein>
<reference evidence="1 2" key="1">
    <citation type="submission" date="2016-10" db="EMBL/GenBank/DDBJ databases">
        <authorList>
            <person name="Varghese N."/>
            <person name="Submissions S."/>
        </authorList>
    </citation>
    <scope>NUCLEOTIDE SEQUENCE [LARGE SCALE GENOMIC DNA]</scope>
    <source>
        <strain evidence="1 2">DSM 26672</strain>
    </source>
</reference>
<organism evidence="1 2">
    <name type="scientific">Bosea robiniae</name>
    <dbReference type="NCBI Taxonomy" id="1036780"/>
    <lineage>
        <taxon>Bacteria</taxon>
        <taxon>Pseudomonadati</taxon>
        <taxon>Pseudomonadota</taxon>
        <taxon>Alphaproteobacteria</taxon>
        <taxon>Hyphomicrobiales</taxon>
        <taxon>Boseaceae</taxon>
        <taxon>Bosea</taxon>
    </lineage>
</organism>